<protein>
    <submittedName>
        <fullName evidence="2">Uncharacterized protein</fullName>
    </submittedName>
</protein>
<keyword evidence="1" id="KW-0472">Membrane</keyword>
<evidence type="ECO:0000256" key="1">
    <source>
        <dbReference type="SAM" id="Phobius"/>
    </source>
</evidence>
<gene>
    <name evidence="2" type="ORF">RRF57_013300</name>
</gene>
<evidence type="ECO:0000313" key="2">
    <source>
        <dbReference type="EMBL" id="KAK5637585.1"/>
    </source>
</evidence>
<name>A0AAN7URI8_9PEZI</name>
<sequence>MGSTPRLTQDAVIIWFVGPLTVSLFQDFAASLSSEYFYTRTASPVAVAYEIIGAVSATVHISVAISAWLTERISWRRLYWPNHTAVQPGPLHMTEGAMLFMQY</sequence>
<keyword evidence="3" id="KW-1185">Reference proteome</keyword>
<organism evidence="2 3">
    <name type="scientific">Xylaria bambusicola</name>
    <dbReference type="NCBI Taxonomy" id="326684"/>
    <lineage>
        <taxon>Eukaryota</taxon>
        <taxon>Fungi</taxon>
        <taxon>Dikarya</taxon>
        <taxon>Ascomycota</taxon>
        <taxon>Pezizomycotina</taxon>
        <taxon>Sordariomycetes</taxon>
        <taxon>Xylariomycetidae</taxon>
        <taxon>Xylariales</taxon>
        <taxon>Xylariaceae</taxon>
        <taxon>Xylaria</taxon>
    </lineage>
</organism>
<dbReference type="Proteomes" id="UP001305414">
    <property type="component" value="Unassembled WGS sequence"/>
</dbReference>
<dbReference type="AlphaFoldDB" id="A0AAN7URI8"/>
<comment type="caution">
    <text evidence="2">The sequence shown here is derived from an EMBL/GenBank/DDBJ whole genome shotgun (WGS) entry which is preliminary data.</text>
</comment>
<evidence type="ECO:0000313" key="3">
    <source>
        <dbReference type="Proteomes" id="UP001305414"/>
    </source>
</evidence>
<proteinExistence type="predicted"/>
<feature type="transmembrane region" description="Helical" evidence="1">
    <location>
        <begin position="46"/>
        <end position="69"/>
    </location>
</feature>
<keyword evidence="1" id="KW-1133">Transmembrane helix</keyword>
<accession>A0AAN7URI8</accession>
<feature type="transmembrane region" description="Helical" evidence="1">
    <location>
        <begin position="12"/>
        <end position="34"/>
    </location>
</feature>
<keyword evidence="1" id="KW-0812">Transmembrane</keyword>
<dbReference type="EMBL" id="JAWHQM010000152">
    <property type="protein sequence ID" value="KAK5637585.1"/>
    <property type="molecule type" value="Genomic_DNA"/>
</dbReference>
<reference evidence="2 3" key="1">
    <citation type="submission" date="2023-10" db="EMBL/GenBank/DDBJ databases">
        <title>Draft genome sequence of Xylaria bambusicola isolate GMP-LS, the root and basal stem rot pathogen of sugarcane in Indonesia.</title>
        <authorList>
            <person name="Selvaraj P."/>
            <person name="Muralishankar V."/>
            <person name="Muruganantham S."/>
            <person name="Sp S."/>
            <person name="Haryani S."/>
            <person name="Lau K.J.X."/>
            <person name="Naqvi N.I."/>
        </authorList>
    </citation>
    <scope>NUCLEOTIDE SEQUENCE [LARGE SCALE GENOMIC DNA]</scope>
    <source>
        <strain evidence="2">GMP-LS</strain>
    </source>
</reference>